<dbReference type="AlphaFoldDB" id="A0A9W8AK09"/>
<feature type="transmembrane region" description="Helical" evidence="2">
    <location>
        <begin position="7"/>
        <end position="27"/>
    </location>
</feature>
<organism evidence="4 5">
    <name type="scientific">Dispira parvispora</name>
    <dbReference type="NCBI Taxonomy" id="1520584"/>
    <lineage>
        <taxon>Eukaryota</taxon>
        <taxon>Fungi</taxon>
        <taxon>Fungi incertae sedis</taxon>
        <taxon>Zoopagomycota</taxon>
        <taxon>Kickxellomycotina</taxon>
        <taxon>Dimargaritomycetes</taxon>
        <taxon>Dimargaritales</taxon>
        <taxon>Dimargaritaceae</taxon>
        <taxon>Dispira</taxon>
    </lineage>
</organism>
<feature type="non-terminal residue" evidence="4">
    <location>
        <position position="129"/>
    </location>
</feature>
<evidence type="ECO:0000256" key="2">
    <source>
        <dbReference type="SAM" id="Phobius"/>
    </source>
</evidence>
<dbReference type="GO" id="GO:0006508">
    <property type="term" value="P:proteolysis"/>
    <property type="evidence" value="ECO:0007669"/>
    <property type="project" value="InterPro"/>
</dbReference>
<name>A0A9W8AK09_9FUNG</name>
<evidence type="ECO:0000259" key="3">
    <source>
        <dbReference type="Pfam" id="PF00089"/>
    </source>
</evidence>
<proteinExistence type="predicted"/>
<evidence type="ECO:0000256" key="1">
    <source>
        <dbReference type="ARBA" id="ARBA00023157"/>
    </source>
</evidence>
<dbReference type="Gene3D" id="2.40.10.10">
    <property type="entry name" value="Trypsin-like serine proteases"/>
    <property type="match status" value="1"/>
</dbReference>
<dbReference type="Pfam" id="PF00089">
    <property type="entry name" value="Trypsin"/>
    <property type="match status" value="1"/>
</dbReference>
<dbReference type="InterPro" id="IPR001254">
    <property type="entry name" value="Trypsin_dom"/>
</dbReference>
<evidence type="ECO:0000313" key="5">
    <source>
        <dbReference type="Proteomes" id="UP001150925"/>
    </source>
</evidence>
<comment type="caution">
    <text evidence="4">The sequence shown here is derived from an EMBL/GenBank/DDBJ whole genome shotgun (WGS) entry which is preliminary data.</text>
</comment>
<dbReference type="InterPro" id="IPR050430">
    <property type="entry name" value="Peptidase_S1"/>
</dbReference>
<evidence type="ECO:0000313" key="4">
    <source>
        <dbReference type="EMBL" id="KAJ1948926.1"/>
    </source>
</evidence>
<gene>
    <name evidence="4" type="ORF">IWQ62_006821</name>
</gene>
<keyword evidence="2" id="KW-0472">Membrane</keyword>
<feature type="domain" description="Peptidase S1" evidence="3">
    <location>
        <begin position="44"/>
        <end position="128"/>
    </location>
</feature>
<dbReference type="PANTHER" id="PTHR24276:SF98">
    <property type="entry name" value="FI18310P1-RELATED"/>
    <property type="match status" value="1"/>
</dbReference>
<dbReference type="Proteomes" id="UP001150925">
    <property type="component" value="Unassembled WGS sequence"/>
</dbReference>
<accession>A0A9W8AK09</accession>
<dbReference type="PANTHER" id="PTHR24276">
    <property type="entry name" value="POLYSERASE-RELATED"/>
    <property type="match status" value="1"/>
</dbReference>
<sequence length="129" mass="13692">MSSATNLFDKLVGLTVALAFVFCVGFITQRTDATPIVADDSLRIIGGETAPLNTFTFTAHIRIGGESTPASECGGAIIAAQWVVTVAHCIVQRKNNGIPLKASQLKVGYGSNNKDQMRLAQVSEVYAHP</sequence>
<dbReference type="GO" id="GO:0004252">
    <property type="term" value="F:serine-type endopeptidase activity"/>
    <property type="evidence" value="ECO:0007669"/>
    <property type="project" value="InterPro"/>
</dbReference>
<dbReference type="SUPFAM" id="SSF50494">
    <property type="entry name" value="Trypsin-like serine proteases"/>
    <property type="match status" value="1"/>
</dbReference>
<keyword evidence="1" id="KW-1015">Disulfide bond</keyword>
<dbReference type="InterPro" id="IPR009003">
    <property type="entry name" value="Peptidase_S1_PA"/>
</dbReference>
<protein>
    <recommendedName>
        <fullName evidence="3">Peptidase S1 domain-containing protein</fullName>
    </recommendedName>
</protein>
<dbReference type="OrthoDB" id="6380398at2759"/>
<keyword evidence="5" id="KW-1185">Reference proteome</keyword>
<keyword evidence="2" id="KW-0812">Transmembrane</keyword>
<reference evidence="4" key="1">
    <citation type="submission" date="2022-07" db="EMBL/GenBank/DDBJ databases">
        <title>Phylogenomic reconstructions and comparative analyses of Kickxellomycotina fungi.</title>
        <authorList>
            <person name="Reynolds N.K."/>
            <person name="Stajich J.E."/>
            <person name="Barry K."/>
            <person name="Grigoriev I.V."/>
            <person name="Crous P."/>
            <person name="Smith M.E."/>
        </authorList>
    </citation>
    <scope>NUCLEOTIDE SEQUENCE</scope>
    <source>
        <strain evidence="4">RSA 1196</strain>
    </source>
</reference>
<keyword evidence="2" id="KW-1133">Transmembrane helix</keyword>
<dbReference type="EMBL" id="JANBPY010004171">
    <property type="protein sequence ID" value="KAJ1948926.1"/>
    <property type="molecule type" value="Genomic_DNA"/>
</dbReference>
<dbReference type="InterPro" id="IPR043504">
    <property type="entry name" value="Peptidase_S1_PA_chymotrypsin"/>
</dbReference>